<evidence type="ECO:0000256" key="1">
    <source>
        <dbReference type="ARBA" id="ARBA00022679"/>
    </source>
</evidence>
<dbReference type="EMBL" id="MN738879">
    <property type="protein sequence ID" value="QHT29575.1"/>
    <property type="molecule type" value="Genomic_DNA"/>
</dbReference>
<dbReference type="PANTHER" id="PTHR32385">
    <property type="entry name" value="MANNOSYL PHOSPHORYLINOSITOL CERAMIDE SYNTHASE"/>
    <property type="match status" value="1"/>
</dbReference>
<dbReference type="PANTHER" id="PTHR32385:SF15">
    <property type="entry name" value="INOSITOL PHOSPHOCERAMIDE MANNOSYLTRANSFERASE 1"/>
    <property type="match status" value="1"/>
</dbReference>
<dbReference type="GO" id="GO:0051999">
    <property type="term" value="P:mannosyl-inositol phosphorylceramide biosynthetic process"/>
    <property type="evidence" value="ECO:0007669"/>
    <property type="project" value="TreeGrafter"/>
</dbReference>
<dbReference type="GO" id="GO:0016020">
    <property type="term" value="C:membrane"/>
    <property type="evidence" value="ECO:0007669"/>
    <property type="project" value="GOC"/>
</dbReference>
<accession>A0A6C0EQK2</accession>
<keyword evidence="2" id="KW-0472">Membrane</keyword>
<feature type="transmembrane region" description="Helical" evidence="2">
    <location>
        <begin position="255"/>
        <end position="274"/>
    </location>
</feature>
<keyword evidence="1" id="KW-0808">Transferase</keyword>
<evidence type="ECO:0008006" key="4">
    <source>
        <dbReference type="Google" id="ProtNLM"/>
    </source>
</evidence>
<organism evidence="3">
    <name type="scientific">viral metagenome</name>
    <dbReference type="NCBI Taxonomy" id="1070528"/>
    <lineage>
        <taxon>unclassified sequences</taxon>
        <taxon>metagenomes</taxon>
        <taxon>organismal metagenomes</taxon>
    </lineage>
</organism>
<sequence length="278" mass="32958">MSQLDFEDFDNYLLKQNGRIIHQIWFGTIPNKRAARKAYEKMKFYRDSWKIHNPTWCHIEWNKDMCKNLIAKIFPEHAEMFGRYKYEIQRCDAIRYLILYRYGGLYADMDYYCNRPFDEALKKFNGDIYIVETPNTIPGVNATQVSNSLMYSKPKHPFWKILMIELEKNQVMPVYYTKHLTVMFTTGPSIVNRVYVKNKLRFRLKSFPSKLFHPYGITSELRTTKLPSTIYAAHISKSSWATKDTVFLNTIVSEWPALLLVLTIAIVPLLYYLLRIGR</sequence>
<keyword evidence="2" id="KW-1133">Transmembrane helix</keyword>
<dbReference type="AlphaFoldDB" id="A0A6C0EQK2"/>
<dbReference type="Pfam" id="PF04488">
    <property type="entry name" value="Gly_transf_sug"/>
    <property type="match status" value="1"/>
</dbReference>
<keyword evidence="2" id="KW-0812">Transmembrane</keyword>
<evidence type="ECO:0000313" key="3">
    <source>
        <dbReference type="EMBL" id="QHT29575.1"/>
    </source>
</evidence>
<name>A0A6C0EQK2_9ZZZZ</name>
<dbReference type="SUPFAM" id="SSF53448">
    <property type="entry name" value="Nucleotide-diphospho-sugar transferases"/>
    <property type="match status" value="1"/>
</dbReference>
<dbReference type="Gene3D" id="3.90.550.20">
    <property type="match status" value="1"/>
</dbReference>
<dbReference type="InterPro" id="IPR007577">
    <property type="entry name" value="GlycoTrfase_DXD_sugar-bd_CS"/>
</dbReference>
<dbReference type="InterPro" id="IPR029044">
    <property type="entry name" value="Nucleotide-diphossugar_trans"/>
</dbReference>
<proteinExistence type="predicted"/>
<reference evidence="3" key="1">
    <citation type="journal article" date="2020" name="Nature">
        <title>Giant virus diversity and host interactions through global metagenomics.</title>
        <authorList>
            <person name="Schulz F."/>
            <person name="Roux S."/>
            <person name="Paez-Espino D."/>
            <person name="Jungbluth S."/>
            <person name="Walsh D.A."/>
            <person name="Denef V.J."/>
            <person name="McMahon K.D."/>
            <person name="Konstantinidis K.T."/>
            <person name="Eloe-Fadrosh E.A."/>
            <person name="Kyrpides N.C."/>
            <person name="Woyke T."/>
        </authorList>
    </citation>
    <scope>NUCLEOTIDE SEQUENCE</scope>
    <source>
        <strain evidence="3">GVMAG-M-3300005589-24</strain>
    </source>
</reference>
<evidence type="ECO:0000256" key="2">
    <source>
        <dbReference type="SAM" id="Phobius"/>
    </source>
</evidence>
<dbReference type="InterPro" id="IPR051706">
    <property type="entry name" value="Glycosyltransferase_domain"/>
</dbReference>
<protein>
    <recommendedName>
        <fullName evidence="4">Glycosyltransferase</fullName>
    </recommendedName>
</protein>
<dbReference type="GO" id="GO:0000030">
    <property type="term" value="F:mannosyltransferase activity"/>
    <property type="evidence" value="ECO:0007669"/>
    <property type="project" value="TreeGrafter"/>
</dbReference>